<proteinExistence type="predicted"/>
<dbReference type="Gene3D" id="3.30.160.660">
    <property type="match status" value="1"/>
</dbReference>
<dbReference type="OrthoDB" id="2379922at2"/>
<protein>
    <submittedName>
        <fullName evidence="2">Bacteriocin biosynthesis docking scaffold, SagD family</fullName>
    </submittedName>
</protein>
<dbReference type="Gene3D" id="3.30.1330.230">
    <property type="match status" value="1"/>
</dbReference>
<dbReference type="PANTHER" id="PTHR37809">
    <property type="entry name" value="RIBOSOMAL PROTEIN S12 METHYLTHIOTRANSFERASE ACCESSORY FACTOR YCAO"/>
    <property type="match status" value="1"/>
</dbReference>
<dbReference type="InterPro" id="IPR003776">
    <property type="entry name" value="YcaO-like_dom"/>
</dbReference>
<dbReference type="Pfam" id="PF02624">
    <property type="entry name" value="YcaO"/>
    <property type="match status" value="1"/>
</dbReference>
<dbReference type="AlphaFoldDB" id="A0A0M6ZND0"/>
<sequence>MHRFKSGVLNGLASAGLVMQTGRDVKPSNPDAAQALQLFAPVLQTGRVRLVPVAFPGCPIHFCTAVVTPHNSDEQRAKNATGSFAAGGQANTKVGAAISCVGEVAERLTLCSLGHDDPRVVAVTKGEYQAELASILGFSEAQMSDLLRKRTELGCGSRGSLIDWSKLSNRCIRVSNLLNGSAARLPAFAALFGEVVLEKGLTVGVSSTVGCAVWSDLEGARERAVLELAERDAVAQAWYNRLGITLVPEPVLREKISDDLMKYLSRRIRKTTIFRVETDLPVHVAVAISHRGDGFAAAFGACAEWDIGSAMFGAITEMLQGEISLSAMETAYSDPQHAQGSGIPIQLRYAREKSILDDWPFGETSEKGACFEDKAFSFDGLLEALREKGITVWEFDATRPDLGVPCIKLFSPELCTWQPRFGKDRLFQGVVERGLRTEPEREEVFAGRSFPF</sequence>
<feature type="domain" description="YcaO" evidence="1">
    <location>
        <begin position="88"/>
        <end position="452"/>
    </location>
</feature>
<dbReference type="PANTHER" id="PTHR37809:SF1">
    <property type="entry name" value="RIBOSOMAL PROTEIN S12 METHYLTHIOTRANSFERASE ACCESSORY FACTOR YCAO"/>
    <property type="match status" value="1"/>
</dbReference>
<gene>
    <name evidence="2" type="ORF">LAX5112_00093</name>
</gene>
<evidence type="ECO:0000313" key="3">
    <source>
        <dbReference type="Proteomes" id="UP000053235"/>
    </source>
</evidence>
<dbReference type="Proteomes" id="UP000053235">
    <property type="component" value="Unassembled WGS sequence"/>
</dbReference>
<accession>A0A0M6ZND0</accession>
<evidence type="ECO:0000259" key="1">
    <source>
        <dbReference type="PROSITE" id="PS51664"/>
    </source>
</evidence>
<dbReference type="STRING" id="388408.LAX5112_00093"/>
<reference evidence="3" key="1">
    <citation type="submission" date="2015-07" db="EMBL/GenBank/DDBJ databases">
        <authorList>
            <person name="Rodrigo-Torres Lidia"/>
            <person name="Arahal R.David."/>
        </authorList>
    </citation>
    <scope>NUCLEOTIDE SEQUENCE [LARGE SCALE GENOMIC DNA]</scope>
    <source>
        <strain evidence="3">CECT 5112</strain>
    </source>
</reference>
<name>A0A0M6ZND0_9HYPH</name>
<dbReference type="PROSITE" id="PS51664">
    <property type="entry name" value="YCAO"/>
    <property type="match status" value="1"/>
</dbReference>
<dbReference type="Gene3D" id="3.30.40.250">
    <property type="match status" value="1"/>
</dbReference>
<organism evidence="2 3">
    <name type="scientific">Roseibium alexandrii</name>
    <dbReference type="NCBI Taxonomy" id="388408"/>
    <lineage>
        <taxon>Bacteria</taxon>
        <taxon>Pseudomonadati</taxon>
        <taxon>Pseudomonadota</taxon>
        <taxon>Alphaproteobacteria</taxon>
        <taxon>Hyphomicrobiales</taxon>
        <taxon>Stappiaceae</taxon>
        <taxon>Roseibium</taxon>
    </lineage>
</organism>
<evidence type="ECO:0000313" key="2">
    <source>
        <dbReference type="EMBL" id="CTQ63857.1"/>
    </source>
</evidence>
<dbReference type="EMBL" id="CXWD01000001">
    <property type="protein sequence ID" value="CTQ63857.1"/>
    <property type="molecule type" value="Genomic_DNA"/>
</dbReference>
<keyword evidence="3" id="KW-1185">Reference proteome</keyword>